<dbReference type="PANTHER" id="PTHR13723">
    <property type="entry name" value="ADAMTS A DISINTEGRIN AND METALLOPROTEASE WITH THROMBOSPONDIN MOTIFS PROTEASE"/>
    <property type="match status" value="1"/>
</dbReference>
<dbReference type="InterPro" id="IPR010294">
    <property type="entry name" value="ADAMTS_spacer1"/>
</dbReference>
<dbReference type="Gene3D" id="3.40.1620.60">
    <property type="match status" value="1"/>
</dbReference>
<feature type="binding site" description="in inhibited form" evidence="13">
    <location>
        <position position="187"/>
    </location>
    <ligand>
        <name>Zn(2+)</name>
        <dbReference type="ChEBI" id="CHEBI:29105"/>
        <note>catalytic</note>
    </ligand>
</feature>
<evidence type="ECO:0000256" key="2">
    <source>
        <dbReference type="ARBA" id="ARBA00022525"/>
    </source>
</evidence>
<keyword evidence="9 13" id="KW-0862">Zinc</keyword>
<dbReference type="InterPro" id="IPR001590">
    <property type="entry name" value="Peptidase_M12B"/>
</dbReference>
<keyword evidence="3" id="KW-0272">Extracellular matrix</keyword>
<evidence type="ECO:0000256" key="12">
    <source>
        <dbReference type="ARBA" id="ARBA00023180"/>
    </source>
</evidence>
<dbReference type="Pfam" id="PF19030">
    <property type="entry name" value="TSP1_ADAMTS"/>
    <property type="match status" value="1"/>
</dbReference>
<feature type="disulfide bond" evidence="14">
    <location>
        <begin position="371"/>
        <end position="401"/>
    </location>
</feature>
<evidence type="ECO:0000256" key="7">
    <source>
        <dbReference type="ARBA" id="ARBA00022737"/>
    </source>
</evidence>
<feature type="binding site" evidence="13 15">
    <location>
        <position position="357"/>
    </location>
    <ligand>
        <name>Zn(2+)</name>
        <dbReference type="ChEBI" id="CHEBI:29105"/>
        <note>catalytic</note>
    </ligand>
</feature>
<dbReference type="Proteomes" id="UP000504631">
    <property type="component" value="Unplaced"/>
</dbReference>
<dbReference type="InterPro" id="IPR000884">
    <property type="entry name" value="TSP1_rpt"/>
</dbReference>
<keyword evidence="6" id="KW-0732">Signal</keyword>
<evidence type="ECO:0000256" key="13">
    <source>
        <dbReference type="PIRSR" id="PIRSR613273-2"/>
    </source>
</evidence>
<comment type="caution">
    <text evidence="15">Lacks conserved residue(s) required for the propagation of feature annotation.</text>
</comment>
<evidence type="ECO:0000313" key="19">
    <source>
        <dbReference type="RefSeq" id="XP_033349264.1"/>
    </source>
</evidence>
<evidence type="ECO:0000313" key="18">
    <source>
        <dbReference type="Proteomes" id="UP000504631"/>
    </source>
</evidence>
<keyword evidence="5 13" id="KW-0479">Metal-binding</keyword>
<keyword evidence="2" id="KW-0964">Secreted</keyword>
<feature type="disulfide bond" evidence="14">
    <location>
        <begin position="524"/>
        <end position="562"/>
    </location>
</feature>
<dbReference type="Pfam" id="PF01562">
    <property type="entry name" value="Pep_M12B_propep"/>
    <property type="match status" value="1"/>
</dbReference>
<dbReference type="GO" id="GO:0004222">
    <property type="term" value="F:metalloendopeptidase activity"/>
    <property type="evidence" value="ECO:0007669"/>
    <property type="project" value="InterPro"/>
</dbReference>
<feature type="binding site" evidence="13">
    <location>
        <position position="417"/>
    </location>
    <ligand>
        <name>Ca(2+)</name>
        <dbReference type="ChEBI" id="CHEBI:29108"/>
        <label>1</label>
    </ligand>
</feature>
<comment type="cofactor">
    <cofactor evidence="13">
        <name>Zn(2+)</name>
        <dbReference type="ChEBI" id="CHEBI:29105"/>
    </cofactor>
    <text evidence="13">Binds 1 zinc ion per subunit.</text>
</comment>
<feature type="domain" description="Peptidase M12B" evidence="17">
    <location>
        <begin position="256"/>
        <end position="422"/>
    </location>
</feature>
<feature type="region of interest" description="Disordered" evidence="16">
    <location>
        <begin position="903"/>
        <end position="934"/>
    </location>
</feature>
<dbReference type="InterPro" id="IPR036383">
    <property type="entry name" value="TSP1_rpt_sf"/>
</dbReference>
<dbReference type="Gene3D" id="2.60.120.830">
    <property type="match status" value="1"/>
</dbReference>
<dbReference type="SMART" id="SM00209">
    <property type="entry name" value="TSP1"/>
    <property type="match status" value="2"/>
</dbReference>
<feature type="binding site" evidence="13">
    <location>
        <position position="220"/>
    </location>
    <ligand>
        <name>Ca(2+)</name>
        <dbReference type="ChEBI" id="CHEBI:29108"/>
        <label>2</label>
    </ligand>
</feature>
<evidence type="ECO:0000256" key="6">
    <source>
        <dbReference type="ARBA" id="ARBA00022729"/>
    </source>
</evidence>
<feature type="disulfide bond" evidence="14">
    <location>
        <begin position="486"/>
        <end position="497"/>
    </location>
</feature>
<feature type="disulfide bond" evidence="14">
    <location>
        <begin position="444"/>
        <end position="466"/>
    </location>
</feature>
<feature type="binding site" evidence="13">
    <location>
        <position position="420"/>
    </location>
    <ligand>
        <name>Ca(2+)</name>
        <dbReference type="ChEBI" id="CHEBI:29108"/>
        <label>2</label>
    </ligand>
</feature>
<evidence type="ECO:0000256" key="11">
    <source>
        <dbReference type="ARBA" id="ARBA00023157"/>
    </source>
</evidence>
<dbReference type="GO" id="GO:0031012">
    <property type="term" value="C:extracellular matrix"/>
    <property type="evidence" value="ECO:0007669"/>
    <property type="project" value="TreeGrafter"/>
</dbReference>
<evidence type="ECO:0000256" key="16">
    <source>
        <dbReference type="SAM" id="MobiDB-lite"/>
    </source>
</evidence>
<feature type="binding site" evidence="13">
    <location>
        <position position="420"/>
    </location>
    <ligand>
        <name>Ca(2+)</name>
        <dbReference type="ChEBI" id="CHEBI:29108"/>
        <label>1</label>
    </ligand>
</feature>
<accession>A0A6J3KB42</accession>
<feature type="disulfide bond" evidence="14">
    <location>
        <begin position="455"/>
        <end position="473"/>
    </location>
</feature>
<dbReference type="GeneID" id="117233244"/>
<feature type="disulfide bond" evidence="14">
    <location>
        <begin position="535"/>
        <end position="547"/>
    </location>
</feature>
<dbReference type="InterPro" id="IPR024079">
    <property type="entry name" value="MetalloPept_cat_dom_sf"/>
</dbReference>
<evidence type="ECO:0000256" key="10">
    <source>
        <dbReference type="ARBA" id="ARBA00023049"/>
    </source>
</evidence>
<dbReference type="RefSeq" id="XP_033349264.1">
    <property type="nucleotide sequence ID" value="XM_033493373.1"/>
</dbReference>
<feature type="binding site" evidence="13 15">
    <location>
        <position position="353"/>
    </location>
    <ligand>
        <name>Zn(2+)</name>
        <dbReference type="ChEBI" id="CHEBI:29105"/>
        <note>catalytic</note>
    </ligand>
</feature>
<feature type="binding site" evidence="13">
    <location>
        <position position="220"/>
    </location>
    <ligand>
        <name>Ca(2+)</name>
        <dbReference type="ChEBI" id="CHEBI:29108"/>
        <label>1</label>
    </ligand>
</feature>
<keyword evidence="18" id="KW-1185">Reference proteome</keyword>
<evidence type="ECO:0000256" key="15">
    <source>
        <dbReference type="PROSITE-ProRule" id="PRU00276"/>
    </source>
</evidence>
<protein>
    <submittedName>
        <fullName evidence="19">A disintegrin and metalloproteinase with thrombospondin motifs 7-like</fullName>
    </submittedName>
</protein>
<dbReference type="KEGG" id="bvk:117233244"/>
<gene>
    <name evidence="19" type="primary">LOC117233244</name>
</gene>
<evidence type="ECO:0000256" key="3">
    <source>
        <dbReference type="ARBA" id="ARBA00022530"/>
    </source>
</evidence>
<dbReference type="Gene3D" id="2.20.100.10">
    <property type="entry name" value="Thrombospondin type-1 (TSP1) repeat"/>
    <property type="match status" value="2"/>
</dbReference>
<dbReference type="SUPFAM" id="SSF55486">
    <property type="entry name" value="Metalloproteases ('zincins'), catalytic domain"/>
    <property type="match status" value="1"/>
</dbReference>
<feature type="binding site" evidence="13">
    <location>
        <position position="295"/>
    </location>
    <ligand>
        <name>Ca(2+)</name>
        <dbReference type="ChEBI" id="CHEBI:29108"/>
        <label>2</label>
    </ligand>
</feature>
<keyword evidence="13" id="KW-0106">Calcium</keyword>
<feature type="disulfide bond" evidence="14">
    <location>
        <begin position="331"/>
        <end position="417"/>
    </location>
</feature>
<feature type="binding site" evidence="13 15">
    <location>
        <position position="363"/>
    </location>
    <ligand>
        <name>Zn(2+)</name>
        <dbReference type="ChEBI" id="CHEBI:29105"/>
        <note>catalytic</note>
    </ligand>
</feature>
<feature type="binding site" evidence="13">
    <location>
        <position position="295"/>
    </location>
    <ligand>
        <name>Ca(2+)</name>
        <dbReference type="ChEBI" id="CHEBI:29108"/>
        <label>1</label>
    </ligand>
</feature>
<name>A0A6J3KB42_9HYME</name>
<dbReference type="Gene3D" id="3.40.390.10">
    <property type="entry name" value="Collagenase (Catalytic Domain)"/>
    <property type="match status" value="1"/>
</dbReference>
<keyword evidence="4" id="KW-0645">Protease</keyword>
<keyword evidence="12" id="KW-0325">Glycoprotein</keyword>
<dbReference type="PROSITE" id="PS50215">
    <property type="entry name" value="ADAM_MEPRO"/>
    <property type="match status" value="1"/>
</dbReference>
<keyword evidence="8" id="KW-0378">Hydrolase</keyword>
<feature type="disulfide bond" evidence="14">
    <location>
        <begin position="313"/>
        <end position="319"/>
    </location>
</feature>
<sequence length="1022" mass="114236">MIYDYDNADYGRSTRAGYEIVVPRKVRSDGKFVSHRIPHHFKRSFYMDRTAADRIPDDAVHYRLQIDDEEHHLELRPNSRLVAPGAIVEEHEVSRTSNAGGNDDFLKNLKLRKIRDSQCHYQGRVLGQSGNSALSTCYGLAGYIRTKRSWYTIQPVAGHDFTKETEHPHVVYKKSPDEFGRNAEILCNVTGNMAKTIAKRAFSSQKSHPPKKQTKSYTIELLLVLDKTVLDYRQDFDAAGLLHDDSLGIPMELTVVRIIRMHAQENQMTVAITKDPNSSLKYFQEWQETINPGDDSHPNHHDCAILITKSNVCDLANLCGFTGASTIAGTCDPLKGAVVINDIGLHTGYHIAHHIGHTLGMSHDVQEENGCSGIVRRGKGYVETTVMHPGNMYVTKRWSECSRNSLKSYIETGLGFCLEDEQQNHEFPSTDLLPGVVYDADDQCRIQYSSDARQCDLGMNCETLRCAIPGRGCVSARKPAAEGTRCGENRWCYGMKCLLVGERPGVVDGGWGSWSAWSRCSRSCGSGVAFSVRRCINPSPSNGGAYCRGDRKRHKICATKPCDVDAPSFRDVQCSEFDNWIFPEDGKLHRWTAYKLPEDLQASENPCGLYCLSETNVVASLRPRVIDGTTCYRSIRDICIGGVCREIPCDLNMESNAVEDACGVCKGNGTSCSLKEAVITIGPASQPRKVVDVPVGATNVRLEEIEPSKSRIVVRTRDGKPLIDGDRLGMFDVAGTRAWLGTIRASQEVLSIPGPVTKDLLILILPKENVTVRYSFGVKEKSPRKPEFSWDFVDWEKCSANCGPGEQISKPRCLEKLAGIVDETFCKSIPRPEEKVRPCYRAPCLPRWMIGDWQGCTSCVVGCEKRRAVKCVRPVGHSELDVDIIADSYCQGPKPKERELCTSREKRDNVLAKHEQKDKNDERFSERKLGTRMKQDMEVKKHDSVKKGEVVIDTENITNLTLTIVLERDEANDALNFPKNFEPQPPGNSTEFTLVGMDAVRYIQKIQEDAEAASKRRPPINK</sequence>
<dbReference type="Pfam" id="PF01421">
    <property type="entry name" value="Reprolysin"/>
    <property type="match status" value="1"/>
</dbReference>
<dbReference type="SUPFAM" id="SSF82895">
    <property type="entry name" value="TSP-1 type 1 repeat"/>
    <property type="match status" value="2"/>
</dbReference>
<evidence type="ECO:0000256" key="14">
    <source>
        <dbReference type="PIRSR" id="PIRSR613273-3"/>
    </source>
</evidence>
<evidence type="ECO:0000256" key="1">
    <source>
        <dbReference type="ARBA" id="ARBA00004498"/>
    </source>
</evidence>
<dbReference type="InterPro" id="IPR013273">
    <property type="entry name" value="ADAMTS/ADAMTS-like"/>
</dbReference>
<dbReference type="AlphaFoldDB" id="A0A6J3KB42"/>
<dbReference type="GO" id="GO:0006508">
    <property type="term" value="P:proteolysis"/>
    <property type="evidence" value="ECO:0007669"/>
    <property type="project" value="UniProtKB-KW"/>
</dbReference>
<comment type="subcellular location">
    <subcellularLocation>
        <location evidence="1">Secreted</location>
        <location evidence="1">Extracellular space</location>
        <location evidence="1">Extracellular matrix</location>
    </subcellularLocation>
</comment>
<dbReference type="Pfam" id="PF05986">
    <property type="entry name" value="ADAMTS_spacer1"/>
    <property type="match status" value="1"/>
</dbReference>
<dbReference type="InterPro" id="IPR041645">
    <property type="entry name" value="ADAMTS_CR_2"/>
</dbReference>
<evidence type="ECO:0000256" key="5">
    <source>
        <dbReference type="ARBA" id="ARBA00022723"/>
    </source>
</evidence>
<dbReference type="InterPro" id="IPR002870">
    <property type="entry name" value="Peptidase_M12B_N"/>
</dbReference>
<dbReference type="GO" id="GO:0030198">
    <property type="term" value="P:extracellular matrix organization"/>
    <property type="evidence" value="ECO:0007669"/>
    <property type="project" value="InterPro"/>
</dbReference>
<reference evidence="19" key="1">
    <citation type="submission" date="2025-08" db="UniProtKB">
        <authorList>
            <consortium name="RefSeq"/>
        </authorList>
    </citation>
    <scope>IDENTIFICATION</scope>
    <source>
        <tissue evidence="19">Muscle</tissue>
    </source>
</reference>
<feature type="disulfide bond" evidence="14">
    <location>
        <begin position="461"/>
        <end position="492"/>
    </location>
</feature>
<evidence type="ECO:0000256" key="4">
    <source>
        <dbReference type="ARBA" id="ARBA00022670"/>
    </source>
</evidence>
<dbReference type="FunFam" id="2.20.100.10:FF:000001">
    <property type="entry name" value="semaphorin-5A isoform X1"/>
    <property type="match status" value="1"/>
</dbReference>
<keyword evidence="11 14" id="KW-1015">Disulfide bond</keyword>
<keyword evidence="7" id="KW-0677">Repeat</keyword>
<evidence type="ECO:0000259" key="17">
    <source>
        <dbReference type="PROSITE" id="PS50215"/>
    </source>
</evidence>
<evidence type="ECO:0000256" key="8">
    <source>
        <dbReference type="ARBA" id="ARBA00022801"/>
    </source>
</evidence>
<evidence type="ECO:0000256" key="9">
    <source>
        <dbReference type="ARBA" id="ARBA00022833"/>
    </source>
</evidence>
<dbReference type="PRINTS" id="PR01857">
    <property type="entry name" value="ADAMTSFAMILY"/>
</dbReference>
<organism evidence="18 19">
    <name type="scientific">Bombus vosnesenskii</name>
    <dbReference type="NCBI Taxonomy" id="207650"/>
    <lineage>
        <taxon>Eukaryota</taxon>
        <taxon>Metazoa</taxon>
        <taxon>Ecdysozoa</taxon>
        <taxon>Arthropoda</taxon>
        <taxon>Hexapoda</taxon>
        <taxon>Insecta</taxon>
        <taxon>Pterygota</taxon>
        <taxon>Neoptera</taxon>
        <taxon>Endopterygota</taxon>
        <taxon>Hymenoptera</taxon>
        <taxon>Apocrita</taxon>
        <taxon>Aculeata</taxon>
        <taxon>Apoidea</taxon>
        <taxon>Anthophila</taxon>
        <taxon>Apidae</taxon>
        <taxon>Bombus</taxon>
        <taxon>Pyrobombus</taxon>
    </lineage>
</organism>
<proteinExistence type="predicted"/>
<dbReference type="Pfam" id="PF00090">
    <property type="entry name" value="TSP_1"/>
    <property type="match status" value="1"/>
</dbReference>
<feature type="binding site" evidence="13">
    <location>
        <position position="302"/>
    </location>
    <ligand>
        <name>Ca(2+)</name>
        <dbReference type="ChEBI" id="CHEBI:29108"/>
        <label>1</label>
    </ligand>
</feature>
<feature type="disulfide bond" evidence="14">
    <location>
        <begin position="520"/>
        <end position="557"/>
    </location>
</feature>
<dbReference type="PANTHER" id="PTHR13723:SF200">
    <property type="entry name" value="ADAM METALLOPEPTIDASE WITH THROMBOSPONDIN TYPE 1 MOTIF B, ISOFORM B"/>
    <property type="match status" value="1"/>
</dbReference>
<keyword evidence="10" id="KW-0482">Metalloprotease</keyword>
<dbReference type="Pfam" id="PF17771">
    <property type="entry name" value="ADAMTS_CR_2"/>
    <property type="match status" value="1"/>
</dbReference>
<dbReference type="InterPro" id="IPR050439">
    <property type="entry name" value="ADAMTS_ADAMTS-like"/>
</dbReference>
<dbReference type="GO" id="GO:0046872">
    <property type="term" value="F:metal ion binding"/>
    <property type="evidence" value="ECO:0007669"/>
    <property type="project" value="UniProtKB-KW"/>
</dbReference>
<dbReference type="PROSITE" id="PS50092">
    <property type="entry name" value="TSP1"/>
    <property type="match status" value="2"/>
</dbReference>